<evidence type="ECO:0000256" key="1">
    <source>
        <dbReference type="ARBA" id="ARBA00004496"/>
    </source>
</evidence>
<dbReference type="InterPro" id="IPR004114">
    <property type="entry name" value="THUMP_dom"/>
</dbReference>
<dbReference type="CDD" id="cd11715">
    <property type="entry name" value="THUMP_AdoMetMT"/>
    <property type="match status" value="1"/>
</dbReference>
<name>A0AAN8XT76_HALRR</name>
<dbReference type="Gene3D" id="3.40.50.150">
    <property type="entry name" value="Vaccinia Virus protein VP39"/>
    <property type="match status" value="1"/>
</dbReference>
<dbReference type="GO" id="GO:0005737">
    <property type="term" value="C:cytoplasm"/>
    <property type="evidence" value="ECO:0007669"/>
    <property type="project" value="UniProtKB-SubCell"/>
</dbReference>
<keyword evidence="4" id="KW-0694">RNA-binding</keyword>
<feature type="domain" description="THUMP" evidence="5">
    <location>
        <begin position="144"/>
        <end position="265"/>
    </location>
</feature>
<keyword evidence="2" id="KW-0489">Methyltransferase</keyword>
<keyword evidence="2" id="KW-0808">Transferase</keyword>
<comment type="caution">
    <text evidence="6">The sequence shown here is derived from an EMBL/GenBank/DDBJ whole genome shotgun (WGS) entry which is preliminary data.</text>
</comment>
<evidence type="ECO:0000256" key="2">
    <source>
        <dbReference type="ARBA" id="ARBA00022603"/>
    </source>
</evidence>
<proteinExistence type="predicted"/>
<reference evidence="6 7" key="1">
    <citation type="submission" date="2023-11" db="EMBL/GenBank/DDBJ databases">
        <title>Halocaridina rubra genome assembly.</title>
        <authorList>
            <person name="Smith C."/>
        </authorList>
    </citation>
    <scope>NUCLEOTIDE SEQUENCE [LARGE SCALE GENOMIC DNA]</scope>
    <source>
        <strain evidence="6">EP-1</strain>
        <tissue evidence="6">Whole</tissue>
    </source>
</reference>
<dbReference type="AlphaFoldDB" id="A0AAN8XT76"/>
<dbReference type="SUPFAM" id="SSF143437">
    <property type="entry name" value="THUMP domain-like"/>
    <property type="match status" value="1"/>
</dbReference>
<evidence type="ECO:0000259" key="5">
    <source>
        <dbReference type="PROSITE" id="PS51165"/>
    </source>
</evidence>
<dbReference type="GO" id="GO:0003723">
    <property type="term" value="F:RNA binding"/>
    <property type="evidence" value="ECO:0007669"/>
    <property type="project" value="UniProtKB-UniRule"/>
</dbReference>
<dbReference type="FunFam" id="3.40.50.150:FF:000073">
    <property type="entry name" value="THUMP domain containing 3"/>
    <property type="match status" value="1"/>
</dbReference>
<dbReference type="PANTHER" id="PTHR14911:SF13">
    <property type="entry name" value="TRNA (GUANINE(6)-N2)-METHYLTRANSFERASE THUMP3"/>
    <property type="match status" value="1"/>
</dbReference>
<organism evidence="6 7">
    <name type="scientific">Halocaridina rubra</name>
    <name type="common">Hawaiian red shrimp</name>
    <dbReference type="NCBI Taxonomy" id="373956"/>
    <lineage>
        <taxon>Eukaryota</taxon>
        <taxon>Metazoa</taxon>
        <taxon>Ecdysozoa</taxon>
        <taxon>Arthropoda</taxon>
        <taxon>Crustacea</taxon>
        <taxon>Multicrustacea</taxon>
        <taxon>Malacostraca</taxon>
        <taxon>Eumalacostraca</taxon>
        <taxon>Eucarida</taxon>
        <taxon>Decapoda</taxon>
        <taxon>Pleocyemata</taxon>
        <taxon>Caridea</taxon>
        <taxon>Atyoidea</taxon>
        <taxon>Atyidae</taxon>
        <taxon>Halocaridina</taxon>
    </lineage>
</organism>
<dbReference type="SMART" id="SM00981">
    <property type="entry name" value="THUMP"/>
    <property type="match status" value="1"/>
</dbReference>
<dbReference type="GO" id="GO:0030488">
    <property type="term" value="P:tRNA methylation"/>
    <property type="evidence" value="ECO:0007669"/>
    <property type="project" value="TreeGrafter"/>
</dbReference>
<sequence length="485" mass="54039">MAPVITALDSTVFTGLQENNSDICTLEATVVTGLEDVAQQECREKLGAPCTVARGRIFIDIELHRVPEVLKLRSVDNVNIILKMVQSFGFPSEREQCFEKLYKFAETVDWRKGMKVWKEIFHYSDDPIKEIKTLQNDYAKPRPELDLKSLKASSEIINQLPQSILPEHLKTGGHNSVPEVNNTGIGLTEQKTPVGDNNTSDAVGPKFRVTCNRTGSSHKFGSPEAARQFGAGVNEMFGWPVSLSKFDLEILLYIDTEFVYVAVCLTREPMFKRNLSHFGPTNLRATTCYNMIRLASPKPGDIIVDPMCGGATIPMEGCLTYSNSMHIGGDNFGQAVKRSRENIENLLKKGKSMPIDVAQWDATKLPFRDQSVDVIVSDLPFGKRLGSKIDNRVLYYRSLVEMARVTRPETGRAILLTQDRNSMLKNIKRVPMLWRSSASRTVNIGGLTAVIYILQRTSLCPDPIIMAEKKSNSIIDETSQASASS</sequence>
<dbReference type="GO" id="GO:0043527">
    <property type="term" value="C:tRNA methyltransferase complex"/>
    <property type="evidence" value="ECO:0007669"/>
    <property type="project" value="UniProtKB-ARBA"/>
</dbReference>
<dbReference type="PROSITE" id="PS51165">
    <property type="entry name" value="THUMP"/>
    <property type="match status" value="1"/>
</dbReference>
<dbReference type="Pfam" id="PF01170">
    <property type="entry name" value="UPF0020"/>
    <property type="match status" value="1"/>
</dbReference>
<evidence type="ECO:0000313" key="6">
    <source>
        <dbReference type="EMBL" id="KAK7083749.1"/>
    </source>
</evidence>
<evidence type="ECO:0000256" key="3">
    <source>
        <dbReference type="ARBA" id="ARBA00022694"/>
    </source>
</evidence>
<comment type="subcellular location">
    <subcellularLocation>
        <location evidence="1">Cytoplasm</location>
    </subcellularLocation>
</comment>
<dbReference type="EMBL" id="JAXCGZ010002583">
    <property type="protein sequence ID" value="KAK7083749.1"/>
    <property type="molecule type" value="Genomic_DNA"/>
</dbReference>
<evidence type="ECO:0000256" key="4">
    <source>
        <dbReference type="PROSITE-ProRule" id="PRU00529"/>
    </source>
</evidence>
<dbReference type="SUPFAM" id="SSF53335">
    <property type="entry name" value="S-adenosyl-L-methionine-dependent methyltransferases"/>
    <property type="match status" value="1"/>
</dbReference>
<gene>
    <name evidence="6" type="primary">THUMPD3</name>
    <name evidence="6" type="ORF">SK128_012158</name>
</gene>
<dbReference type="Proteomes" id="UP001381693">
    <property type="component" value="Unassembled WGS sequence"/>
</dbReference>
<accession>A0AAN8XT76</accession>
<dbReference type="InterPro" id="IPR000241">
    <property type="entry name" value="RlmKL-like_Mtase"/>
</dbReference>
<dbReference type="Gene3D" id="3.30.2130.30">
    <property type="match status" value="2"/>
</dbReference>
<protein>
    <submittedName>
        <fullName evidence="6">THUMP domain-containing protein 3</fullName>
    </submittedName>
</protein>
<dbReference type="GO" id="GO:0016423">
    <property type="term" value="F:tRNA (guanine) methyltransferase activity"/>
    <property type="evidence" value="ECO:0007669"/>
    <property type="project" value="TreeGrafter"/>
</dbReference>
<dbReference type="InterPro" id="IPR029063">
    <property type="entry name" value="SAM-dependent_MTases_sf"/>
</dbReference>
<evidence type="ECO:0000313" key="7">
    <source>
        <dbReference type="Proteomes" id="UP001381693"/>
    </source>
</evidence>
<dbReference type="PANTHER" id="PTHR14911">
    <property type="entry name" value="THUMP DOMAIN-CONTAINING"/>
    <property type="match status" value="1"/>
</dbReference>
<keyword evidence="7" id="KW-1185">Reference proteome</keyword>
<dbReference type="Pfam" id="PF02926">
    <property type="entry name" value="THUMP"/>
    <property type="match status" value="1"/>
</dbReference>
<keyword evidence="3" id="KW-0819">tRNA processing</keyword>